<keyword evidence="5" id="KW-0809">Transit peptide</keyword>
<dbReference type="GO" id="GO:0016787">
    <property type="term" value="F:hydrolase activity"/>
    <property type="evidence" value="ECO:0007669"/>
    <property type="project" value="InterPro"/>
</dbReference>
<dbReference type="OrthoDB" id="9805710at2"/>
<dbReference type="PANTHER" id="PTHR10632">
    <property type="entry name" value="SULFIDE:QUINONE OXIDOREDUCTASE"/>
    <property type="match status" value="1"/>
</dbReference>
<dbReference type="InterPro" id="IPR029021">
    <property type="entry name" value="Prot-tyrosine_phosphatase-like"/>
</dbReference>
<proteinExistence type="predicted"/>
<evidence type="ECO:0000256" key="1">
    <source>
        <dbReference type="ARBA" id="ARBA00001974"/>
    </source>
</evidence>
<dbReference type="SUPFAM" id="SSF51905">
    <property type="entry name" value="FAD/NAD(P)-binding domain"/>
    <property type="match status" value="1"/>
</dbReference>
<evidence type="ECO:0000256" key="5">
    <source>
        <dbReference type="ARBA" id="ARBA00022946"/>
    </source>
</evidence>
<keyword evidence="3" id="KW-0874">Quinone</keyword>
<dbReference type="Gene3D" id="3.90.190.10">
    <property type="entry name" value="Protein tyrosine phosphatase superfamily"/>
    <property type="match status" value="1"/>
</dbReference>
<feature type="domain" description="FAD/NAD(P)-binding" evidence="8">
    <location>
        <begin position="152"/>
        <end position="267"/>
    </location>
</feature>
<dbReference type="AlphaFoldDB" id="A0A4V2WL41"/>
<feature type="domain" description="Beta-lactamase hydrolase-like protein phosphatase-like" evidence="7">
    <location>
        <begin position="2"/>
        <end position="109"/>
    </location>
</feature>
<evidence type="ECO:0000313" key="10">
    <source>
        <dbReference type="Proteomes" id="UP000295023"/>
    </source>
</evidence>
<dbReference type="RefSeq" id="WP_132289533.1">
    <property type="nucleotide sequence ID" value="NZ_SKBM01000011.1"/>
</dbReference>
<dbReference type="Gene3D" id="3.50.50.60">
    <property type="entry name" value="FAD/NAD(P)-binding domain"/>
    <property type="match status" value="2"/>
</dbReference>
<dbReference type="InterPro" id="IPR005939">
    <property type="entry name" value="BLH_phosphatase-like"/>
</dbReference>
<dbReference type="GO" id="GO:0070221">
    <property type="term" value="P:sulfide oxidation, using sulfide:quinone oxidoreductase"/>
    <property type="evidence" value="ECO:0007669"/>
    <property type="project" value="TreeGrafter"/>
</dbReference>
<evidence type="ECO:0000259" key="8">
    <source>
        <dbReference type="Pfam" id="PF07992"/>
    </source>
</evidence>
<dbReference type="Pfam" id="PF07992">
    <property type="entry name" value="Pyr_redox_2"/>
    <property type="match status" value="1"/>
</dbReference>
<dbReference type="NCBIfam" id="TIGR01244">
    <property type="entry name" value="TIGR01244 family sulfur transferase"/>
    <property type="match status" value="1"/>
</dbReference>
<comment type="cofactor">
    <cofactor evidence="1">
        <name>FAD</name>
        <dbReference type="ChEBI" id="CHEBI:57692"/>
    </cofactor>
</comment>
<evidence type="ECO:0000259" key="7">
    <source>
        <dbReference type="Pfam" id="PF04273"/>
    </source>
</evidence>
<dbReference type="InterPro" id="IPR036188">
    <property type="entry name" value="FAD/NAD-bd_sf"/>
</dbReference>
<name>A0A4V2WL41_9PROT</name>
<dbReference type="PANTHER" id="PTHR10632:SF2">
    <property type="entry name" value="SULFIDE:QUINONE OXIDOREDUCTASE, MITOCHONDRIAL"/>
    <property type="match status" value="1"/>
</dbReference>
<keyword evidence="6" id="KW-0560">Oxidoreductase</keyword>
<dbReference type="Proteomes" id="UP000295023">
    <property type="component" value="Unassembled WGS sequence"/>
</dbReference>
<evidence type="ECO:0000313" key="9">
    <source>
        <dbReference type="EMBL" id="TCZ61024.1"/>
    </source>
</evidence>
<accession>A0A4V2WL41</accession>
<keyword evidence="10" id="KW-1185">Reference proteome</keyword>
<keyword evidence="4" id="KW-0274">FAD</keyword>
<dbReference type="EMBL" id="SKBM01000011">
    <property type="protein sequence ID" value="TCZ61024.1"/>
    <property type="molecule type" value="Genomic_DNA"/>
</dbReference>
<dbReference type="GO" id="GO:0071949">
    <property type="term" value="F:FAD binding"/>
    <property type="evidence" value="ECO:0007669"/>
    <property type="project" value="TreeGrafter"/>
</dbReference>
<dbReference type="FunFam" id="3.50.50.60:FF:000034">
    <property type="entry name" value="sulfide:quinone oxidoreductase, mitochondrial"/>
    <property type="match status" value="1"/>
</dbReference>
<keyword evidence="2" id="KW-0285">Flavoprotein</keyword>
<protein>
    <submittedName>
        <fullName evidence="9">TIGR01244 family phosphatase</fullName>
    </submittedName>
</protein>
<dbReference type="InterPro" id="IPR015904">
    <property type="entry name" value="Sulphide_quinone_reductase"/>
</dbReference>
<dbReference type="GO" id="GO:0048038">
    <property type="term" value="F:quinone binding"/>
    <property type="evidence" value="ECO:0007669"/>
    <property type="project" value="UniProtKB-KW"/>
</dbReference>
<reference evidence="9 10" key="1">
    <citation type="submission" date="2019-03" db="EMBL/GenBank/DDBJ databases">
        <title>Paracraurococcus aquatilis NE82 genome sequence.</title>
        <authorList>
            <person name="Zhao Y."/>
            <person name="Du Z."/>
        </authorList>
    </citation>
    <scope>NUCLEOTIDE SEQUENCE [LARGE SCALE GENOMIC DNA]</scope>
    <source>
        <strain evidence="9 10">NE82</strain>
    </source>
</reference>
<evidence type="ECO:0000256" key="2">
    <source>
        <dbReference type="ARBA" id="ARBA00022630"/>
    </source>
</evidence>
<dbReference type="InterPro" id="IPR023753">
    <property type="entry name" value="FAD/NAD-binding_dom"/>
</dbReference>
<gene>
    <name evidence="9" type="ORF">EXY23_12815</name>
</gene>
<dbReference type="GO" id="GO:0070224">
    <property type="term" value="F:sulfide:quinone oxidoreductase activity"/>
    <property type="evidence" value="ECO:0007669"/>
    <property type="project" value="TreeGrafter"/>
</dbReference>
<dbReference type="Pfam" id="PF04273">
    <property type="entry name" value="BLH_phosphatase"/>
    <property type="match status" value="1"/>
</dbReference>
<evidence type="ECO:0000256" key="3">
    <source>
        <dbReference type="ARBA" id="ARBA00022719"/>
    </source>
</evidence>
<evidence type="ECO:0000256" key="4">
    <source>
        <dbReference type="ARBA" id="ARBA00022827"/>
    </source>
</evidence>
<organism evidence="9 10">
    <name type="scientific">Roseicella aquatilis</name>
    <dbReference type="NCBI Taxonomy" id="2527868"/>
    <lineage>
        <taxon>Bacteria</taxon>
        <taxon>Pseudomonadati</taxon>
        <taxon>Pseudomonadota</taxon>
        <taxon>Alphaproteobacteria</taxon>
        <taxon>Acetobacterales</taxon>
        <taxon>Roseomonadaceae</taxon>
        <taxon>Roseicella</taxon>
    </lineage>
</organism>
<comment type="caution">
    <text evidence="9">The sequence shown here is derived from an EMBL/GenBank/DDBJ whole genome shotgun (WGS) entry which is preliminary data.</text>
</comment>
<evidence type="ECO:0000256" key="6">
    <source>
        <dbReference type="ARBA" id="ARBA00023002"/>
    </source>
</evidence>
<sequence>MDVKPLSPTVSVAPQIRPGDVASLAAAGFRAIVCNRPDGEGADQPGFEEVERAAGEARIEAAYLPVVSGKVTDEDAARFGALLDRLPKPVLAYCRTGTRSATLWALAAAARGRVLPEIVAAAKQAGYDMGGVARRIANGGRTPTATGEIRHEVVIVGGGAAGIAVASSLLARKPDLDVAIVDPADIHYYQPGWTMVGGGVFDPRWTAKTMASLIPPGAKWIKAAVAAFEPENNALVLDGCRVVTYGRLVVAPGLKLNWGAIEGLPETLGRNGVTSNYRYDLAPYTWELVRALKRGTALFTQPPMPIKCAGAPQKAMYLAADHWRGAGVLGDIDIHFCNAGAVLFGVKDYVPALMEYVDHYGIHLDFQETLTRIDGPARTAWFTRVGADGMTEAIERRFDMIHVVPPQTAPDFLRVSPLADAAGWMDVDPATLRHRRHPGIYGLGDACNAPNAKTAAAARKQAPIVAHNLLRDMGALREPDAVYDGYGSCPLTVERGKIVLAEFGYGGKLLPSLPGWLIDGRKPSRLAWLLKERMLPWMYWKAMLRGREWLAKPELAA</sequence>